<evidence type="ECO:0000259" key="28">
    <source>
        <dbReference type="PROSITE" id="PS50222"/>
    </source>
</evidence>
<comment type="catalytic activity">
    <reaction evidence="23">
        <text>L-seryl-[protein] + ATP = O-phospho-L-seryl-[protein] + ADP + H(+)</text>
        <dbReference type="Rhea" id="RHEA:17989"/>
        <dbReference type="Rhea" id="RHEA-COMP:9863"/>
        <dbReference type="Rhea" id="RHEA-COMP:11604"/>
        <dbReference type="ChEBI" id="CHEBI:15378"/>
        <dbReference type="ChEBI" id="CHEBI:29999"/>
        <dbReference type="ChEBI" id="CHEBI:30616"/>
        <dbReference type="ChEBI" id="CHEBI:83421"/>
        <dbReference type="ChEBI" id="CHEBI:456216"/>
        <dbReference type="EC" id="2.7.11.1"/>
    </reaction>
</comment>
<reference evidence="29" key="1">
    <citation type="submission" date="2021-01" db="EMBL/GenBank/DDBJ databases">
        <authorList>
            <consortium name="Genoscope - CEA"/>
            <person name="William W."/>
        </authorList>
    </citation>
    <scope>NUCLEOTIDE SEQUENCE</scope>
</reference>
<evidence type="ECO:0000256" key="19">
    <source>
        <dbReference type="ARBA" id="ARBA00023273"/>
    </source>
</evidence>
<evidence type="ECO:0000256" key="21">
    <source>
        <dbReference type="ARBA" id="ARBA00024334"/>
    </source>
</evidence>
<keyword evidence="30" id="KW-1185">Reference proteome</keyword>
<dbReference type="OrthoDB" id="504170at2759"/>
<evidence type="ECO:0000256" key="20">
    <source>
        <dbReference type="ARBA" id="ARBA00023288"/>
    </source>
</evidence>
<dbReference type="GO" id="GO:0020005">
    <property type="term" value="C:symbiont-containing vacuole membrane"/>
    <property type="evidence" value="ECO:0007669"/>
    <property type="project" value="UniProtKB-SubCell"/>
</dbReference>
<comment type="catalytic activity">
    <reaction evidence="22">
        <text>L-threonyl-[protein] + ATP = O-phospho-L-threonyl-[protein] + ADP + H(+)</text>
        <dbReference type="Rhea" id="RHEA:46608"/>
        <dbReference type="Rhea" id="RHEA-COMP:11060"/>
        <dbReference type="Rhea" id="RHEA-COMP:11605"/>
        <dbReference type="ChEBI" id="CHEBI:15378"/>
        <dbReference type="ChEBI" id="CHEBI:30013"/>
        <dbReference type="ChEBI" id="CHEBI:30616"/>
        <dbReference type="ChEBI" id="CHEBI:61977"/>
        <dbReference type="ChEBI" id="CHEBI:456216"/>
        <dbReference type="EC" id="2.7.11.1"/>
    </reaction>
</comment>
<dbReference type="PROSITE" id="PS00018">
    <property type="entry name" value="EF_HAND_1"/>
    <property type="match status" value="4"/>
</dbReference>
<evidence type="ECO:0000256" key="6">
    <source>
        <dbReference type="ARBA" id="ARBA00022475"/>
    </source>
</evidence>
<dbReference type="FunFam" id="1.10.510.10:FF:000398">
    <property type="entry name" value="Calcium-dependent protein kinase 1"/>
    <property type="match status" value="1"/>
</dbReference>
<dbReference type="FunFam" id="1.10.238.10:FF:000392">
    <property type="entry name" value="Uncharacterized protein"/>
    <property type="match status" value="1"/>
</dbReference>
<proteinExistence type="inferred from homology"/>
<evidence type="ECO:0000256" key="5">
    <source>
        <dbReference type="ARBA" id="ARBA00012513"/>
    </source>
</evidence>
<evidence type="ECO:0000256" key="16">
    <source>
        <dbReference type="ARBA" id="ARBA00022870"/>
    </source>
</evidence>
<keyword evidence="6" id="KW-1003">Cell membrane</keyword>
<organism evidence="29 30">
    <name type="scientific">Paramecium pentaurelia</name>
    <dbReference type="NCBI Taxonomy" id="43138"/>
    <lineage>
        <taxon>Eukaryota</taxon>
        <taxon>Sar</taxon>
        <taxon>Alveolata</taxon>
        <taxon>Ciliophora</taxon>
        <taxon>Intramacronucleata</taxon>
        <taxon>Oligohymenophorea</taxon>
        <taxon>Peniculida</taxon>
        <taxon>Parameciidae</taxon>
        <taxon>Paramecium</taxon>
    </lineage>
</organism>
<dbReference type="GO" id="GO:0031514">
    <property type="term" value="C:motile cilium"/>
    <property type="evidence" value="ECO:0007669"/>
    <property type="project" value="UniProtKB-SubCell"/>
</dbReference>
<keyword evidence="14 26" id="KW-0067">ATP-binding</keyword>
<dbReference type="InterPro" id="IPR000719">
    <property type="entry name" value="Prot_kinase_dom"/>
</dbReference>
<dbReference type="PROSITE" id="PS00108">
    <property type="entry name" value="PROTEIN_KINASE_ST"/>
    <property type="match status" value="1"/>
</dbReference>
<keyword evidence="20" id="KW-0449">Lipoprotein</keyword>
<keyword evidence="13" id="KW-0418">Kinase</keyword>
<evidence type="ECO:0000256" key="25">
    <source>
        <dbReference type="ARBA" id="ARBA00068067"/>
    </source>
</evidence>
<comment type="caution">
    <text evidence="29">The sequence shown here is derived from an EMBL/GenBank/DDBJ whole genome shotgun (WGS) entry which is preliminary data.</text>
</comment>
<gene>
    <name evidence="29" type="ORF">PPENT_87.1.T0820009</name>
</gene>
<name>A0A8S1W5X2_9CILI</name>
<feature type="domain" description="Protein kinase" evidence="27">
    <location>
        <begin position="63"/>
        <end position="319"/>
    </location>
</feature>
<dbReference type="InterPro" id="IPR017441">
    <property type="entry name" value="Protein_kinase_ATP_BS"/>
</dbReference>
<evidence type="ECO:0000256" key="9">
    <source>
        <dbReference type="ARBA" id="ARBA00022679"/>
    </source>
</evidence>
<keyword evidence="19" id="KW-0966">Cell projection</keyword>
<evidence type="ECO:0000256" key="2">
    <source>
        <dbReference type="ARBA" id="ARBA00004230"/>
    </source>
</evidence>
<dbReference type="PROSITE" id="PS00107">
    <property type="entry name" value="PROTEIN_KINASE_ATP"/>
    <property type="match status" value="1"/>
</dbReference>
<evidence type="ECO:0000256" key="11">
    <source>
        <dbReference type="ARBA" id="ARBA00022737"/>
    </source>
</evidence>
<dbReference type="EMBL" id="CAJJDO010000082">
    <property type="protein sequence ID" value="CAD8183842.1"/>
    <property type="molecule type" value="Genomic_DNA"/>
</dbReference>
<comment type="similarity">
    <text evidence="21">Belongs to the protein kinase superfamily. Ser/Thr protein kinase family. CDPK subfamily.</text>
</comment>
<dbReference type="SMART" id="SM00220">
    <property type="entry name" value="S_TKc"/>
    <property type="match status" value="1"/>
</dbReference>
<evidence type="ECO:0000256" key="8">
    <source>
        <dbReference type="ARBA" id="ARBA00022527"/>
    </source>
</evidence>
<dbReference type="InterPro" id="IPR008271">
    <property type="entry name" value="Ser/Thr_kinase_AS"/>
</dbReference>
<protein>
    <recommendedName>
        <fullName evidence="25">Calcium-dependent protein kinase 1</fullName>
        <ecNumber evidence="5">2.7.11.1</ecNumber>
    </recommendedName>
</protein>
<evidence type="ECO:0000256" key="22">
    <source>
        <dbReference type="ARBA" id="ARBA00047899"/>
    </source>
</evidence>
<feature type="binding site" evidence="26">
    <location>
        <position position="92"/>
    </location>
    <ligand>
        <name>ATP</name>
        <dbReference type="ChEBI" id="CHEBI:30616"/>
    </ligand>
</feature>
<keyword evidence="7" id="KW-1032">Host cell membrane</keyword>
<dbReference type="Pfam" id="PF13499">
    <property type="entry name" value="EF-hand_7"/>
    <property type="match status" value="2"/>
</dbReference>
<evidence type="ECO:0000256" key="7">
    <source>
        <dbReference type="ARBA" id="ARBA00022511"/>
    </source>
</evidence>
<keyword evidence="16" id="KW-0472">Membrane</keyword>
<evidence type="ECO:0000256" key="17">
    <source>
        <dbReference type="ARBA" id="ARBA00023069"/>
    </source>
</evidence>
<evidence type="ECO:0000256" key="24">
    <source>
        <dbReference type="ARBA" id="ARBA00060437"/>
    </source>
</evidence>
<keyword evidence="9" id="KW-0808">Transferase</keyword>
<accession>A0A8S1W5X2</accession>
<evidence type="ECO:0000313" key="30">
    <source>
        <dbReference type="Proteomes" id="UP000689195"/>
    </source>
</evidence>
<evidence type="ECO:0000256" key="10">
    <source>
        <dbReference type="ARBA" id="ARBA00022707"/>
    </source>
</evidence>
<feature type="domain" description="EF-hand" evidence="28">
    <location>
        <begin position="435"/>
        <end position="470"/>
    </location>
</feature>
<evidence type="ECO:0000256" key="12">
    <source>
        <dbReference type="ARBA" id="ARBA00022741"/>
    </source>
</evidence>
<dbReference type="PROSITE" id="PS00303">
    <property type="entry name" value="S100_CABP"/>
    <property type="match status" value="1"/>
</dbReference>
<dbReference type="GO" id="GO:0005886">
    <property type="term" value="C:plasma membrane"/>
    <property type="evidence" value="ECO:0007669"/>
    <property type="project" value="UniProtKB-SubCell"/>
</dbReference>
<dbReference type="AlphaFoldDB" id="A0A8S1W5X2"/>
<comment type="subcellular location">
    <subcellularLocation>
        <location evidence="3">Cell membrane</location>
        <topology evidence="3">Lipid-anchor</topology>
        <orientation evidence="3">Cytoplasmic side</orientation>
    </subcellularLocation>
    <subcellularLocation>
        <location evidence="2">Cell projection</location>
        <location evidence="2">Cilium</location>
        <location evidence="2">Flagellum</location>
    </subcellularLocation>
    <subcellularLocation>
        <location evidence="4">Host cell membrane</location>
        <topology evidence="4">Lipid-anchor</topology>
    </subcellularLocation>
    <subcellularLocation>
        <location evidence="24">Parasitophorous vacuole membrane</location>
        <topology evidence="24">Lipid-anchor</topology>
    </subcellularLocation>
</comment>
<dbReference type="EC" id="2.7.11.1" evidence="5"/>
<dbReference type="FunFam" id="3.30.200.20:FF:000632">
    <property type="entry name" value="MSP"/>
    <property type="match status" value="1"/>
</dbReference>
<evidence type="ECO:0000256" key="14">
    <source>
        <dbReference type="ARBA" id="ARBA00022840"/>
    </source>
</evidence>
<dbReference type="FunFam" id="1.10.238.10:FF:000557">
    <property type="entry name" value="Uncharacterized protein"/>
    <property type="match status" value="1"/>
</dbReference>
<keyword evidence="17" id="KW-0969">Cilium</keyword>
<sequence length="506" mass="58078">MGVCSSNPKRKYASTRGSQSTFYKTQEVSTIKSNKSLKKQRTNFKVAPNIFISLKSGSILSYYKVQSTLGEGTYGRVSLVIQKSTQILRAMKQIAKDKILVSQRDKMIQEVNILKNLDHPNIVNIYELYQDEHQYYLITEYLSGGELFQRVQQRNNFNEKVAANYMKQILSAVNYCHQRNIVHRDLKPENILFDSKTSDDCLKIIDFGTAKQLEQNSQLKQKIGTPYFIAPEVIDQNYNNKCDIWSCGVILYTLMSGKPPFNGNNINDLYKNIKQGQVDFNGTEWKDVSEEAKSFILKMLTVDPTKRISAEFGLKDPWIVNNQKIEKINPKNLQNLESFHNKSKLSSAILQLISTQIMNSKEKKELIEGFKAIDKNGDGKLSKEELISCYMNLYQDEIKCSQIVDKIFRSADLDHSGTIDYTEFIIGYTEMQNLMAKEKLETAFKLFDKDGNGIITKQELKEILGGLDLEDKQWESVFLELDTNGDGEVSFQEFTQLLLKDTKQNK</sequence>
<evidence type="ECO:0000256" key="26">
    <source>
        <dbReference type="PROSITE-ProRule" id="PRU10141"/>
    </source>
</evidence>
<keyword evidence="16" id="KW-1043">Host membrane</keyword>
<dbReference type="InterPro" id="IPR002048">
    <property type="entry name" value="EF_hand_dom"/>
</dbReference>
<dbReference type="InterPro" id="IPR050205">
    <property type="entry name" value="CDPK_Ser/Thr_kinases"/>
</dbReference>
<dbReference type="CDD" id="cd00051">
    <property type="entry name" value="EFh"/>
    <property type="match status" value="2"/>
</dbReference>
<dbReference type="Pfam" id="PF00069">
    <property type="entry name" value="Pkinase"/>
    <property type="match status" value="1"/>
</dbReference>
<evidence type="ECO:0000256" key="18">
    <source>
        <dbReference type="ARBA" id="ARBA00023139"/>
    </source>
</evidence>
<keyword evidence="18" id="KW-0564">Palmitate</keyword>
<keyword evidence="15" id="KW-0282">Flagellum</keyword>
<evidence type="ECO:0000256" key="13">
    <source>
        <dbReference type="ARBA" id="ARBA00022777"/>
    </source>
</evidence>
<feature type="domain" description="EF-hand" evidence="28">
    <location>
        <begin position="471"/>
        <end position="504"/>
    </location>
</feature>
<dbReference type="GO" id="GO:0004674">
    <property type="term" value="F:protein serine/threonine kinase activity"/>
    <property type="evidence" value="ECO:0007669"/>
    <property type="project" value="UniProtKB-KW"/>
</dbReference>
<dbReference type="GO" id="GO:0020002">
    <property type="term" value="C:host cell plasma membrane"/>
    <property type="evidence" value="ECO:0007669"/>
    <property type="project" value="UniProtKB-SubCell"/>
</dbReference>
<keyword evidence="10" id="KW-0519">Myristate</keyword>
<evidence type="ECO:0000256" key="23">
    <source>
        <dbReference type="ARBA" id="ARBA00048679"/>
    </source>
</evidence>
<dbReference type="InterPro" id="IPR001751">
    <property type="entry name" value="S100/CaBP7/8-like_CS"/>
</dbReference>
<dbReference type="PANTHER" id="PTHR24349">
    <property type="entry name" value="SERINE/THREONINE-PROTEIN KINASE"/>
    <property type="match status" value="1"/>
</dbReference>
<dbReference type="GO" id="GO:0005524">
    <property type="term" value="F:ATP binding"/>
    <property type="evidence" value="ECO:0007669"/>
    <property type="project" value="UniProtKB-UniRule"/>
</dbReference>
<keyword evidence="8" id="KW-0723">Serine/threonine-protein kinase</keyword>
<feature type="domain" description="EF-hand" evidence="28">
    <location>
        <begin position="399"/>
        <end position="434"/>
    </location>
</feature>
<evidence type="ECO:0000259" key="27">
    <source>
        <dbReference type="PROSITE" id="PS50011"/>
    </source>
</evidence>
<keyword evidence="11" id="KW-0677">Repeat</keyword>
<dbReference type="PROSITE" id="PS50222">
    <property type="entry name" value="EF_HAND_2"/>
    <property type="match status" value="4"/>
</dbReference>
<dbReference type="Proteomes" id="UP000689195">
    <property type="component" value="Unassembled WGS sequence"/>
</dbReference>
<dbReference type="InterPro" id="IPR018247">
    <property type="entry name" value="EF_Hand_1_Ca_BS"/>
</dbReference>
<dbReference type="CDD" id="cd05117">
    <property type="entry name" value="STKc_CAMK"/>
    <property type="match status" value="1"/>
</dbReference>
<dbReference type="GO" id="GO:0005509">
    <property type="term" value="F:calcium ion binding"/>
    <property type="evidence" value="ECO:0007669"/>
    <property type="project" value="InterPro"/>
</dbReference>
<evidence type="ECO:0000256" key="15">
    <source>
        <dbReference type="ARBA" id="ARBA00022846"/>
    </source>
</evidence>
<evidence type="ECO:0000256" key="3">
    <source>
        <dbReference type="ARBA" id="ARBA00004342"/>
    </source>
</evidence>
<evidence type="ECO:0000313" key="29">
    <source>
        <dbReference type="EMBL" id="CAD8183842.1"/>
    </source>
</evidence>
<evidence type="ECO:0000256" key="1">
    <source>
        <dbReference type="ARBA" id="ARBA00001946"/>
    </source>
</evidence>
<evidence type="ECO:0000256" key="4">
    <source>
        <dbReference type="ARBA" id="ARBA00004425"/>
    </source>
</evidence>
<keyword evidence="12 26" id="KW-0547">Nucleotide-binding</keyword>
<comment type="cofactor">
    <cofactor evidence="1">
        <name>Mg(2+)</name>
        <dbReference type="ChEBI" id="CHEBI:18420"/>
    </cofactor>
</comment>
<dbReference type="SMART" id="SM00054">
    <property type="entry name" value="EFh"/>
    <property type="match status" value="4"/>
</dbReference>
<feature type="domain" description="EF-hand" evidence="28">
    <location>
        <begin position="361"/>
        <end position="396"/>
    </location>
</feature>
<dbReference type="PROSITE" id="PS50011">
    <property type="entry name" value="PROTEIN_KINASE_DOM"/>
    <property type="match status" value="1"/>
</dbReference>